<keyword evidence="1" id="KW-0812">Transmembrane</keyword>
<dbReference type="Pfam" id="PF06912">
    <property type="entry name" value="DUF1275"/>
    <property type="match status" value="1"/>
</dbReference>
<dbReference type="Proteomes" id="UP000469430">
    <property type="component" value="Unassembled WGS sequence"/>
</dbReference>
<reference evidence="2 3" key="1">
    <citation type="submission" date="2019-12" db="EMBL/GenBank/DDBJ databases">
        <title>Genomic-based taxomic classification of the family Erythrobacteraceae.</title>
        <authorList>
            <person name="Xu L."/>
        </authorList>
    </citation>
    <scope>NUCLEOTIDE SEQUENCE [LARGE SCALE GENOMIC DNA]</scope>
    <source>
        <strain evidence="2 3">S36</strain>
    </source>
</reference>
<evidence type="ECO:0000313" key="3">
    <source>
        <dbReference type="Proteomes" id="UP000469430"/>
    </source>
</evidence>
<proteinExistence type="predicted"/>
<feature type="transmembrane region" description="Helical" evidence="1">
    <location>
        <begin position="163"/>
        <end position="183"/>
    </location>
</feature>
<feature type="transmembrane region" description="Helical" evidence="1">
    <location>
        <begin position="189"/>
        <end position="210"/>
    </location>
</feature>
<dbReference type="RefSeq" id="WP_161392158.1">
    <property type="nucleotide sequence ID" value="NZ_JBHSCP010000002.1"/>
</dbReference>
<protein>
    <submittedName>
        <fullName evidence="2">DUF1275 domain-containing protein</fullName>
    </submittedName>
</protein>
<accession>A0A6I4U1B3</accession>
<keyword evidence="3" id="KW-1185">Reference proteome</keyword>
<feature type="transmembrane region" description="Helical" evidence="1">
    <location>
        <begin position="88"/>
        <end position="120"/>
    </location>
</feature>
<feature type="transmembrane region" description="Helical" evidence="1">
    <location>
        <begin position="59"/>
        <end position="76"/>
    </location>
</feature>
<keyword evidence="1" id="KW-1133">Transmembrane helix</keyword>
<dbReference type="AlphaFoldDB" id="A0A6I4U1B3"/>
<keyword evidence="1" id="KW-0472">Membrane</keyword>
<sequence length="215" mass="22429">MIQYEKPYWLLAAALSALAGFVDAIGFIKLGGLFVSFMTGNSTRLAVTLVDGSAVALDALKLIAAFVAGVMIGTMVGQKAAHHRKAAVLGLVTMALAVAATLDVAGAPAVTVVFIALAMGAENTVFQRNGEVSIGVTYMTGTLVKMGQRIVLSMQGGSRWQWLPYFLLWCGFVLGALAGAVAYRNVGSASLWIAVLFAALLTLFTSRTIAGVARP</sequence>
<dbReference type="InterPro" id="IPR010699">
    <property type="entry name" value="DUF1275"/>
</dbReference>
<evidence type="ECO:0000313" key="2">
    <source>
        <dbReference type="EMBL" id="MXP00454.1"/>
    </source>
</evidence>
<organism evidence="2 3">
    <name type="scientific">Croceibacterium xixiisoli</name>
    <dbReference type="NCBI Taxonomy" id="1476466"/>
    <lineage>
        <taxon>Bacteria</taxon>
        <taxon>Pseudomonadati</taxon>
        <taxon>Pseudomonadota</taxon>
        <taxon>Alphaproteobacteria</taxon>
        <taxon>Sphingomonadales</taxon>
        <taxon>Erythrobacteraceae</taxon>
        <taxon>Croceibacterium</taxon>
    </lineage>
</organism>
<dbReference type="PANTHER" id="PTHR37314">
    <property type="entry name" value="SLR0142 PROTEIN"/>
    <property type="match status" value="1"/>
</dbReference>
<dbReference type="EMBL" id="WTYJ01000003">
    <property type="protein sequence ID" value="MXP00454.1"/>
    <property type="molecule type" value="Genomic_DNA"/>
</dbReference>
<dbReference type="OrthoDB" id="885342at2"/>
<gene>
    <name evidence="2" type="ORF">GRI97_15795</name>
</gene>
<evidence type="ECO:0000256" key="1">
    <source>
        <dbReference type="SAM" id="Phobius"/>
    </source>
</evidence>
<dbReference type="PANTHER" id="PTHR37314:SF4">
    <property type="entry name" value="UPF0700 TRANSMEMBRANE PROTEIN YOAK"/>
    <property type="match status" value="1"/>
</dbReference>
<comment type="caution">
    <text evidence="2">The sequence shown here is derived from an EMBL/GenBank/DDBJ whole genome shotgun (WGS) entry which is preliminary data.</text>
</comment>
<name>A0A6I4U1B3_9SPHN</name>